<dbReference type="Proteomes" id="UP000077202">
    <property type="component" value="Unassembled WGS sequence"/>
</dbReference>
<feature type="region of interest" description="Disordered" evidence="1">
    <location>
        <begin position="1"/>
        <end position="25"/>
    </location>
</feature>
<feature type="compositionally biased region" description="Polar residues" evidence="1">
    <location>
        <begin position="138"/>
        <end position="150"/>
    </location>
</feature>
<feature type="compositionally biased region" description="Basic and acidic residues" evidence="1">
    <location>
        <begin position="12"/>
        <end position="25"/>
    </location>
</feature>
<accession>A0A176VJQ2</accession>
<organism evidence="2 3">
    <name type="scientific">Marchantia polymorpha subsp. ruderalis</name>
    <dbReference type="NCBI Taxonomy" id="1480154"/>
    <lineage>
        <taxon>Eukaryota</taxon>
        <taxon>Viridiplantae</taxon>
        <taxon>Streptophyta</taxon>
        <taxon>Embryophyta</taxon>
        <taxon>Marchantiophyta</taxon>
        <taxon>Marchantiopsida</taxon>
        <taxon>Marchantiidae</taxon>
        <taxon>Marchantiales</taxon>
        <taxon>Marchantiaceae</taxon>
        <taxon>Marchantia</taxon>
    </lineage>
</organism>
<name>A0A176VJQ2_MARPO</name>
<dbReference type="AlphaFoldDB" id="A0A176VJQ2"/>
<comment type="caution">
    <text evidence="2">The sequence shown here is derived from an EMBL/GenBank/DDBJ whole genome shotgun (WGS) entry which is preliminary data.</text>
</comment>
<gene>
    <name evidence="2" type="ORF">AXG93_203s1210</name>
</gene>
<keyword evidence="3" id="KW-1185">Reference proteome</keyword>
<reference evidence="2" key="1">
    <citation type="submission" date="2016-03" db="EMBL/GenBank/DDBJ databases">
        <title>Mechanisms controlling the formation of the plant cell surface in tip-growing cells are functionally conserved among land plants.</title>
        <authorList>
            <person name="Honkanen S."/>
            <person name="Jones V.A."/>
            <person name="Morieri G."/>
            <person name="Champion C."/>
            <person name="Hetherington A.J."/>
            <person name="Kelly S."/>
            <person name="Saint-Marcoux D."/>
            <person name="Proust H."/>
            <person name="Prescott H."/>
            <person name="Dolan L."/>
        </authorList>
    </citation>
    <scope>NUCLEOTIDE SEQUENCE [LARGE SCALE GENOMIC DNA]</scope>
    <source>
        <tissue evidence="2">Whole gametophyte</tissue>
    </source>
</reference>
<feature type="region of interest" description="Disordered" evidence="1">
    <location>
        <begin position="113"/>
        <end position="150"/>
    </location>
</feature>
<proteinExistence type="predicted"/>
<evidence type="ECO:0000313" key="3">
    <source>
        <dbReference type="Proteomes" id="UP000077202"/>
    </source>
</evidence>
<protein>
    <submittedName>
        <fullName evidence="2">Uncharacterized protein</fullName>
    </submittedName>
</protein>
<evidence type="ECO:0000313" key="2">
    <source>
        <dbReference type="EMBL" id="OAE20787.1"/>
    </source>
</evidence>
<dbReference type="EMBL" id="LVLJ01003586">
    <property type="protein sequence ID" value="OAE20787.1"/>
    <property type="molecule type" value="Genomic_DNA"/>
</dbReference>
<sequence length="150" mass="15643">MRSSLLSQGVCRIDDGGHEASDNKPPRWAWGLCDGARVLPMTDRLRVSSVDQLPGQTYGQVGQPASGRVLHGGGFCRLGPLMSASLALDAHRGQRSSSSARVAQASASLEGGREGLGFVGGSGRRRLSSIPKLDAPSMPNQHLAPSTLLG</sequence>
<evidence type="ECO:0000256" key="1">
    <source>
        <dbReference type="SAM" id="MobiDB-lite"/>
    </source>
</evidence>